<reference evidence="13 14" key="1">
    <citation type="submission" date="2024-03" db="EMBL/GenBank/DDBJ databases">
        <title>The Acrasis kona genome and developmental transcriptomes reveal deep origins of eukaryotic multicellular pathways.</title>
        <authorList>
            <person name="Sheikh S."/>
            <person name="Fu C.-J."/>
            <person name="Brown M.W."/>
            <person name="Baldauf S.L."/>
        </authorList>
    </citation>
    <scope>NUCLEOTIDE SEQUENCE [LARGE SCALE GENOMIC DNA]</scope>
    <source>
        <strain evidence="13 14">ATCC MYA-3509</strain>
    </source>
</reference>
<dbReference type="PROSITE" id="PS00486">
    <property type="entry name" value="DNA_MISMATCH_REPAIR_2"/>
    <property type="match status" value="1"/>
</dbReference>
<dbReference type="GO" id="GO:0030983">
    <property type="term" value="F:mismatched DNA binding"/>
    <property type="evidence" value="ECO:0007669"/>
    <property type="project" value="InterPro"/>
</dbReference>
<dbReference type="AlphaFoldDB" id="A0AAW2ZMV5"/>
<evidence type="ECO:0000256" key="9">
    <source>
        <dbReference type="ARBA" id="ARBA00023254"/>
    </source>
</evidence>
<evidence type="ECO:0000256" key="5">
    <source>
        <dbReference type="ARBA" id="ARBA00022741"/>
    </source>
</evidence>
<dbReference type="PANTHER" id="PTHR11361">
    <property type="entry name" value="DNA MISMATCH REPAIR PROTEIN MUTS FAMILY MEMBER"/>
    <property type="match status" value="1"/>
</dbReference>
<evidence type="ECO:0000313" key="14">
    <source>
        <dbReference type="Proteomes" id="UP001431209"/>
    </source>
</evidence>
<evidence type="ECO:0000259" key="12">
    <source>
        <dbReference type="PROSITE" id="PS00486"/>
    </source>
</evidence>
<dbReference type="InterPro" id="IPR027417">
    <property type="entry name" value="P-loop_NTPase"/>
</dbReference>
<dbReference type="GO" id="GO:0051026">
    <property type="term" value="P:chiasma assembly"/>
    <property type="evidence" value="ECO:0007669"/>
    <property type="project" value="TreeGrafter"/>
</dbReference>
<evidence type="ECO:0000256" key="2">
    <source>
        <dbReference type="ARBA" id="ARBA00004286"/>
    </source>
</evidence>
<comment type="caution">
    <text evidence="13">The sequence shown here is derived from an EMBL/GenBank/DDBJ whole genome shotgun (WGS) entry which is preliminary data.</text>
</comment>
<keyword evidence="7" id="KW-0238">DNA-binding</keyword>
<name>A0AAW2ZMV5_9EUKA</name>
<evidence type="ECO:0000256" key="1">
    <source>
        <dbReference type="ARBA" id="ARBA00004123"/>
    </source>
</evidence>
<keyword evidence="4" id="KW-0158">Chromosome</keyword>
<organism evidence="13 14">
    <name type="scientific">Acrasis kona</name>
    <dbReference type="NCBI Taxonomy" id="1008807"/>
    <lineage>
        <taxon>Eukaryota</taxon>
        <taxon>Discoba</taxon>
        <taxon>Heterolobosea</taxon>
        <taxon>Tetramitia</taxon>
        <taxon>Eutetramitia</taxon>
        <taxon>Acrasidae</taxon>
        <taxon>Acrasis</taxon>
    </lineage>
</organism>
<evidence type="ECO:0000256" key="7">
    <source>
        <dbReference type="ARBA" id="ARBA00023125"/>
    </source>
</evidence>
<accession>A0AAW2ZMV5</accession>
<dbReference type="InterPro" id="IPR000432">
    <property type="entry name" value="DNA_mismatch_repair_MutS_C"/>
</dbReference>
<dbReference type="GO" id="GO:0005524">
    <property type="term" value="F:ATP binding"/>
    <property type="evidence" value="ECO:0007669"/>
    <property type="project" value="UniProtKB-KW"/>
</dbReference>
<evidence type="ECO:0000256" key="6">
    <source>
        <dbReference type="ARBA" id="ARBA00022840"/>
    </source>
</evidence>
<comment type="similarity">
    <text evidence="3">Belongs to the DNA mismatch repair MutS family.</text>
</comment>
<dbReference type="FunFam" id="3.40.50.300:FF:001067">
    <property type="entry name" value="DNA mismatch repair protein MSH5"/>
    <property type="match status" value="1"/>
</dbReference>
<gene>
    <name evidence="13" type="ORF">AKO1_002215</name>
</gene>
<feature type="domain" description="DNA mismatch repair proteins mutS family" evidence="12">
    <location>
        <begin position="134"/>
        <end position="150"/>
    </location>
</feature>
<evidence type="ECO:0000256" key="11">
    <source>
        <dbReference type="ARBA" id="ARBA00077470"/>
    </source>
</evidence>
<keyword evidence="14" id="KW-1185">Reference proteome</keyword>
<dbReference type="PANTHER" id="PTHR11361:SF20">
    <property type="entry name" value="MUTS PROTEIN HOMOLOG 5"/>
    <property type="match status" value="1"/>
</dbReference>
<dbReference type="SUPFAM" id="SSF52540">
    <property type="entry name" value="P-loop containing nucleoside triphosphate hydrolases"/>
    <property type="match status" value="1"/>
</dbReference>
<dbReference type="GO" id="GO:0005634">
    <property type="term" value="C:nucleus"/>
    <property type="evidence" value="ECO:0007669"/>
    <property type="project" value="UniProtKB-SubCell"/>
</dbReference>
<dbReference type="GO" id="GO:0140664">
    <property type="term" value="F:ATP-dependent DNA damage sensor activity"/>
    <property type="evidence" value="ECO:0007669"/>
    <property type="project" value="InterPro"/>
</dbReference>
<dbReference type="GO" id="GO:0006298">
    <property type="term" value="P:mismatch repair"/>
    <property type="evidence" value="ECO:0007669"/>
    <property type="project" value="InterPro"/>
</dbReference>
<keyword evidence="6" id="KW-0067">ATP-binding</keyword>
<keyword evidence="5" id="KW-0547">Nucleotide-binding</keyword>
<evidence type="ECO:0000256" key="4">
    <source>
        <dbReference type="ARBA" id="ARBA00022454"/>
    </source>
</evidence>
<dbReference type="GO" id="GO:0005694">
    <property type="term" value="C:chromosome"/>
    <property type="evidence" value="ECO:0007669"/>
    <property type="project" value="UniProtKB-SubCell"/>
</dbReference>
<sequence>MSLSSCAQEYNYTRPIMTKQNVLIISHGRNPLQEITVPSFIPNSTNIQSENQSRINIIMGPNNSGKSVYMKQVGMIVLMAHVGCFVPAQDAVIGITDRIMTRISSQDSITVNQSSFALDLLQIQSMMTLYTNKTLLLIDEFGKGTLALDGLSLLSSTINYLINKAQCPKVFVSTHYTELIEYKLINANDLKVQMWSMDVVLDNDHHDHVVYLYNLVSGKVVPSYGAACASMAGIPQEIISRAKDVSLKLRHNEPVERLQSGGLKHKQELYVRVVDMYRRLVDKSCFDLRDVEDFLSDLRNLKE</sequence>
<evidence type="ECO:0000256" key="10">
    <source>
        <dbReference type="ARBA" id="ARBA00073549"/>
    </source>
</evidence>
<proteinExistence type="inferred from homology"/>
<evidence type="ECO:0000313" key="13">
    <source>
        <dbReference type="EMBL" id="KAL0490723.1"/>
    </source>
</evidence>
<dbReference type="Pfam" id="PF00488">
    <property type="entry name" value="MutS_V"/>
    <property type="match status" value="1"/>
</dbReference>
<dbReference type="Proteomes" id="UP001431209">
    <property type="component" value="Unassembled WGS sequence"/>
</dbReference>
<dbReference type="EMBL" id="JAOPGA020001711">
    <property type="protein sequence ID" value="KAL0490723.1"/>
    <property type="molecule type" value="Genomic_DNA"/>
</dbReference>
<protein>
    <recommendedName>
        <fullName evidence="10">DNA mismatch repair protein MSH5</fullName>
    </recommendedName>
    <alternativeName>
        <fullName evidence="11">MutS protein homolog 5</fullName>
    </alternativeName>
</protein>
<comment type="subcellular location">
    <subcellularLocation>
        <location evidence="2">Chromosome</location>
    </subcellularLocation>
    <subcellularLocation>
        <location evidence="1">Nucleus</location>
    </subcellularLocation>
</comment>
<dbReference type="SMART" id="SM00534">
    <property type="entry name" value="MUTSac"/>
    <property type="match status" value="1"/>
</dbReference>
<dbReference type="InterPro" id="IPR045076">
    <property type="entry name" value="MutS"/>
</dbReference>
<evidence type="ECO:0000256" key="3">
    <source>
        <dbReference type="ARBA" id="ARBA00006271"/>
    </source>
</evidence>
<dbReference type="Gene3D" id="3.40.50.300">
    <property type="entry name" value="P-loop containing nucleotide triphosphate hydrolases"/>
    <property type="match status" value="1"/>
</dbReference>
<keyword evidence="8" id="KW-0539">Nucleus</keyword>
<evidence type="ECO:0000256" key="8">
    <source>
        <dbReference type="ARBA" id="ARBA00023242"/>
    </source>
</evidence>
<keyword evidence="9" id="KW-0469">Meiosis</keyword>